<dbReference type="EnsemblMetazoa" id="PPA39221.1">
    <property type="protein sequence ID" value="PPA39221.1"/>
    <property type="gene ID" value="WBGene00277590"/>
</dbReference>
<evidence type="ECO:0000313" key="4">
    <source>
        <dbReference type="EnsemblMetazoa" id="PPA39221.1"/>
    </source>
</evidence>
<reference evidence="4" key="2">
    <citation type="submission" date="2022-06" db="UniProtKB">
        <authorList>
            <consortium name="EnsemblMetazoa"/>
        </authorList>
    </citation>
    <scope>IDENTIFICATION</scope>
    <source>
        <strain evidence="4">PS312</strain>
    </source>
</reference>
<feature type="chain" id="PRO_5043702716" evidence="3">
    <location>
        <begin position="21"/>
        <end position="984"/>
    </location>
</feature>
<reference evidence="5" key="1">
    <citation type="journal article" date="2008" name="Nat. Genet.">
        <title>The Pristionchus pacificus genome provides a unique perspective on nematode lifestyle and parasitism.</title>
        <authorList>
            <person name="Dieterich C."/>
            <person name="Clifton S.W."/>
            <person name="Schuster L.N."/>
            <person name="Chinwalla A."/>
            <person name="Delehaunty K."/>
            <person name="Dinkelacker I."/>
            <person name="Fulton L."/>
            <person name="Fulton R."/>
            <person name="Godfrey J."/>
            <person name="Minx P."/>
            <person name="Mitreva M."/>
            <person name="Roeseler W."/>
            <person name="Tian H."/>
            <person name="Witte H."/>
            <person name="Yang S.P."/>
            <person name="Wilson R.K."/>
            <person name="Sommer R.J."/>
        </authorList>
    </citation>
    <scope>NUCLEOTIDE SEQUENCE [LARGE SCALE GENOMIC DNA]</scope>
    <source>
        <strain evidence="5">PS312</strain>
    </source>
</reference>
<evidence type="ECO:0000256" key="3">
    <source>
        <dbReference type="SAM" id="SignalP"/>
    </source>
</evidence>
<keyword evidence="2" id="KW-0472">Membrane</keyword>
<dbReference type="Gene3D" id="1.25.50.20">
    <property type="match status" value="1"/>
</dbReference>
<evidence type="ECO:0000313" key="5">
    <source>
        <dbReference type="Proteomes" id="UP000005239"/>
    </source>
</evidence>
<protein>
    <submittedName>
        <fullName evidence="4">Uncharacterized protein</fullName>
    </submittedName>
</protein>
<keyword evidence="2" id="KW-1133">Transmembrane helix</keyword>
<accession>A0A8R1YWY3</accession>
<keyword evidence="5" id="KW-1185">Reference proteome</keyword>
<feature type="signal peptide" evidence="3">
    <location>
        <begin position="1"/>
        <end position="20"/>
    </location>
</feature>
<evidence type="ECO:0000256" key="2">
    <source>
        <dbReference type="SAM" id="Phobius"/>
    </source>
</evidence>
<feature type="compositionally biased region" description="Polar residues" evidence="1">
    <location>
        <begin position="518"/>
        <end position="529"/>
    </location>
</feature>
<feature type="compositionally biased region" description="Basic and acidic residues" evidence="1">
    <location>
        <begin position="530"/>
        <end position="580"/>
    </location>
</feature>
<evidence type="ECO:0000256" key="1">
    <source>
        <dbReference type="SAM" id="MobiDB-lite"/>
    </source>
</evidence>
<dbReference type="Proteomes" id="UP000005239">
    <property type="component" value="Unassembled WGS sequence"/>
</dbReference>
<name>A0A2A6CGP4_PRIPA</name>
<accession>A0A2A6CGP4</accession>
<gene>
    <name evidence="4" type="primary">WBGene00277590</name>
</gene>
<organism evidence="4 5">
    <name type="scientific">Pristionchus pacificus</name>
    <name type="common">Parasitic nematode worm</name>
    <dbReference type="NCBI Taxonomy" id="54126"/>
    <lineage>
        <taxon>Eukaryota</taxon>
        <taxon>Metazoa</taxon>
        <taxon>Ecdysozoa</taxon>
        <taxon>Nematoda</taxon>
        <taxon>Chromadorea</taxon>
        <taxon>Rhabditida</taxon>
        <taxon>Rhabditina</taxon>
        <taxon>Diplogasteromorpha</taxon>
        <taxon>Diplogasteroidea</taxon>
        <taxon>Neodiplogasteridae</taxon>
        <taxon>Pristionchus</taxon>
    </lineage>
</organism>
<sequence>MITRLSQFVIFFIFTSIAESFQHEVNLKRCANDDMFCFVKDSCMNKTEGITIVREKKLMKYDPNSDKLNNETCDLIMQIKPFTKTKWLVMIKITSELENLKSESGIKFSHKDVLFECNPGMTPDRKLNMTKFGISTFTTAVMHCSVTIEGEKRFDDIFSDGDYAHKNPELSYGTDQGDKTVTFGSKGDIFWNIPTGMIIGTHSCDLTRLHSKDDISEDYSQSRVVDTTKFKLTCESPKKLLIIYKDVTRLAEEMHCDNKQFIYREINSANLTEIPDGVQVNVSCAEKFCNNCSVLPLKTCEDENCVLPGIFEDNFCKIYKCLDGKKWRMDDGGLKDGTVECKKKNEINYVGWFQTIDNDTKEITSASCSDKFICRLYSNLNVSCEAEHCKEASYSSVNQSINCIEDGYELNYKGNVLTKLTCNPNNGLYKFGDNHVERNGNVFCQKPLVEGVNSSAEASISPGAITGIAFGVIALIALILVIIAFCVIRRRHSSPTTAPKSLNHSEGVKTAVYAYSRESSTAASEAQPSTERKEKSMPDSKDEKEKGEDKKEDKKESKKEEKTEEKKEVEKKEAKKEKKIEKVQLQMPTKIAESGKKAIALDLTPEQIGLAKEPGDIVKQWDENTFQDLMKIVTMLSVEHRLTFMRNLTAFNHYKGGISESFLPYEKELDCPATWELINRLVKILCVYLPQKEGADVINRLRKMMREYGRMLLNAPTSKGNRELANRDSVDMQIRRELAMRILLWVEDPECLEELRKMSGAKLDDVDIAMQTVVFSHAVNRMGKKEELEKRLSKDASQQDPKPKDLPFGTEKQHLVYALASTKDDAEMVTFLSKVAGARAKSSPPAEFNPTDLLCAYKGATENPAHFEKVLKIYDEKADPLYDELVHEIVEKYAKTPAAKKKLENDLKADYMEICLLIAENCVTLNQWIKIYNTITSYLMYAMKPGSNAFDADKLMSRVVNLEAILKDKKCVEMVDEGLKRAGY</sequence>
<feature type="transmembrane region" description="Helical" evidence="2">
    <location>
        <begin position="464"/>
        <end position="488"/>
    </location>
</feature>
<keyword evidence="2" id="KW-0812">Transmembrane</keyword>
<keyword evidence="3" id="KW-0732">Signal</keyword>
<feature type="region of interest" description="Disordered" evidence="1">
    <location>
        <begin position="518"/>
        <end position="580"/>
    </location>
</feature>
<dbReference type="AlphaFoldDB" id="A0A2A6CGP4"/>
<proteinExistence type="predicted"/>